<reference evidence="8" key="1">
    <citation type="submission" date="2020-07" db="EMBL/GenBank/DDBJ databases">
        <title>novel species isolated from the respiratory tract of Marmot.</title>
        <authorList>
            <person name="Zhang G."/>
        </authorList>
    </citation>
    <scope>NUCLEOTIDE SEQUENCE [LARGE SCALE GENOMIC DNA]</scope>
    <source>
        <strain evidence="8">686</strain>
    </source>
</reference>
<dbReference type="AlphaFoldDB" id="A0A7D7QZB0"/>
<feature type="transmembrane region" description="Helical" evidence="5">
    <location>
        <begin position="203"/>
        <end position="223"/>
    </location>
</feature>
<keyword evidence="3 5" id="KW-1133">Transmembrane helix</keyword>
<dbReference type="CDD" id="cd17321">
    <property type="entry name" value="MFS_MMR_MDR_like"/>
    <property type="match status" value="1"/>
</dbReference>
<dbReference type="Gene3D" id="1.20.1250.20">
    <property type="entry name" value="MFS general substrate transporter like domains"/>
    <property type="match status" value="1"/>
</dbReference>
<evidence type="ECO:0000256" key="1">
    <source>
        <dbReference type="ARBA" id="ARBA00004651"/>
    </source>
</evidence>
<feature type="transmembrane region" description="Helical" evidence="5">
    <location>
        <begin position="83"/>
        <end position="102"/>
    </location>
</feature>
<feature type="transmembrane region" description="Helical" evidence="5">
    <location>
        <begin position="271"/>
        <end position="291"/>
    </location>
</feature>
<sequence>MSHRGTLPGRGTNKAAVLLVLCSAVFVVNVSTTIVNIALPSLVTDLGASTRELLWIVDAFNLAFATLVLAAGSLSDRFGRRGFLLGGLTLFLATSLAGAWSQNPETLIAWRALAGIAAAIVYPVTLSILTNVFTERSERVKAIGLWGAATGMSVAVGPVVGGALLETFWWGSILLFVGAAALATLIMAFWLVPGSRDPSTPPLDVAGLLLSMVALGVLVYTIIEAPDRGWASAPTIVGFASAAAFLAVFAVKESRTRFPMLDVRLFANLRFTAASGAITAAFFALFGFIFLVTQYFQFVRDHGALETGLRMLPVAGAIAVSSLVGPRLALHMGSKVVVAAGLLSLSAGFVWAATMDAGTGYAQIVGSMIFLGVGMGLTSAPATEAIMGVVSPEKAGMGSAVNDATRELGGTLGVAVIGSVALSVYRDHLDAAEVPEPFAEPARESIGAALEASRVAATTLGDAGARAATHVADVARTGFMDGFATGCLVAAAVTALAALLTLIYLPAHPGDPEPDADEARVLADDGRG</sequence>
<keyword evidence="4 5" id="KW-0472">Membrane</keyword>
<proteinExistence type="predicted"/>
<evidence type="ECO:0000256" key="5">
    <source>
        <dbReference type="SAM" id="Phobius"/>
    </source>
</evidence>
<protein>
    <submittedName>
        <fullName evidence="7">MFS transporter</fullName>
    </submittedName>
</protein>
<name>A0A7D7QZB0_9ACTN</name>
<dbReference type="SUPFAM" id="SSF103473">
    <property type="entry name" value="MFS general substrate transporter"/>
    <property type="match status" value="1"/>
</dbReference>
<evidence type="ECO:0000256" key="4">
    <source>
        <dbReference type="ARBA" id="ARBA00023136"/>
    </source>
</evidence>
<feature type="transmembrane region" description="Helical" evidence="5">
    <location>
        <begin position="53"/>
        <end position="71"/>
    </location>
</feature>
<organism evidence="7 8">
    <name type="scientific">Gordonia jinghuaiqii</name>
    <dbReference type="NCBI Taxonomy" id="2758710"/>
    <lineage>
        <taxon>Bacteria</taxon>
        <taxon>Bacillati</taxon>
        <taxon>Actinomycetota</taxon>
        <taxon>Actinomycetes</taxon>
        <taxon>Mycobacteriales</taxon>
        <taxon>Gordoniaceae</taxon>
        <taxon>Gordonia</taxon>
    </lineage>
</organism>
<feature type="transmembrane region" description="Helical" evidence="5">
    <location>
        <begin position="16"/>
        <end position="41"/>
    </location>
</feature>
<evidence type="ECO:0000259" key="6">
    <source>
        <dbReference type="PROSITE" id="PS50850"/>
    </source>
</evidence>
<feature type="transmembrane region" description="Helical" evidence="5">
    <location>
        <begin position="311"/>
        <end position="329"/>
    </location>
</feature>
<dbReference type="InterPro" id="IPR011701">
    <property type="entry name" value="MFS"/>
</dbReference>
<keyword evidence="8" id="KW-1185">Reference proteome</keyword>
<dbReference type="Proteomes" id="UP000515663">
    <property type="component" value="Chromosome"/>
</dbReference>
<dbReference type="InterPro" id="IPR020846">
    <property type="entry name" value="MFS_dom"/>
</dbReference>
<dbReference type="GO" id="GO:0005886">
    <property type="term" value="C:plasma membrane"/>
    <property type="evidence" value="ECO:0007669"/>
    <property type="project" value="UniProtKB-SubCell"/>
</dbReference>
<dbReference type="PRINTS" id="PR01036">
    <property type="entry name" value="TCRTETB"/>
</dbReference>
<keyword evidence="2 5" id="KW-0812">Transmembrane</keyword>
<dbReference type="KEGG" id="gji:H1R19_06435"/>
<accession>A0A7D7QZB0</accession>
<dbReference type="PANTHER" id="PTHR42718">
    <property type="entry name" value="MAJOR FACILITATOR SUPERFAMILY MULTIDRUG TRANSPORTER MFSC"/>
    <property type="match status" value="1"/>
</dbReference>
<dbReference type="RefSeq" id="WP_219851001.1">
    <property type="nucleotide sequence ID" value="NZ_CP059491.1"/>
</dbReference>
<feature type="transmembrane region" description="Helical" evidence="5">
    <location>
        <begin position="142"/>
        <end position="161"/>
    </location>
</feature>
<dbReference type="GO" id="GO:0022857">
    <property type="term" value="F:transmembrane transporter activity"/>
    <property type="evidence" value="ECO:0007669"/>
    <property type="project" value="InterPro"/>
</dbReference>
<feature type="transmembrane region" description="Helical" evidence="5">
    <location>
        <begin position="167"/>
        <end position="191"/>
    </location>
</feature>
<dbReference type="PROSITE" id="PS50850">
    <property type="entry name" value="MFS"/>
    <property type="match status" value="1"/>
</dbReference>
<dbReference type="Gene3D" id="1.20.1720.10">
    <property type="entry name" value="Multidrug resistance protein D"/>
    <property type="match status" value="1"/>
</dbReference>
<feature type="transmembrane region" description="Helical" evidence="5">
    <location>
        <begin position="108"/>
        <end position="130"/>
    </location>
</feature>
<feature type="domain" description="Major facilitator superfamily (MFS) profile" evidence="6">
    <location>
        <begin position="17"/>
        <end position="509"/>
    </location>
</feature>
<comment type="subcellular location">
    <subcellularLocation>
        <location evidence="1">Cell membrane</location>
        <topology evidence="1">Multi-pass membrane protein</topology>
    </subcellularLocation>
</comment>
<evidence type="ECO:0000313" key="7">
    <source>
        <dbReference type="EMBL" id="QMT02769.1"/>
    </source>
</evidence>
<feature type="transmembrane region" description="Helical" evidence="5">
    <location>
        <begin position="483"/>
        <end position="505"/>
    </location>
</feature>
<dbReference type="InterPro" id="IPR036259">
    <property type="entry name" value="MFS_trans_sf"/>
</dbReference>
<gene>
    <name evidence="7" type="ORF">H1R19_06435</name>
</gene>
<feature type="transmembrane region" description="Helical" evidence="5">
    <location>
        <begin position="229"/>
        <end position="251"/>
    </location>
</feature>
<evidence type="ECO:0000313" key="8">
    <source>
        <dbReference type="Proteomes" id="UP000515663"/>
    </source>
</evidence>
<dbReference type="PANTHER" id="PTHR42718:SF42">
    <property type="entry name" value="EXPORT PROTEIN"/>
    <property type="match status" value="1"/>
</dbReference>
<dbReference type="EMBL" id="CP059491">
    <property type="protein sequence ID" value="QMT02769.1"/>
    <property type="molecule type" value="Genomic_DNA"/>
</dbReference>
<dbReference type="Pfam" id="PF07690">
    <property type="entry name" value="MFS_1"/>
    <property type="match status" value="1"/>
</dbReference>
<feature type="transmembrane region" description="Helical" evidence="5">
    <location>
        <begin position="336"/>
        <end position="354"/>
    </location>
</feature>
<evidence type="ECO:0000256" key="2">
    <source>
        <dbReference type="ARBA" id="ARBA00022692"/>
    </source>
</evidence>
<evidence type="ECO:0000256" key="3">
    <source>
        <dbReference type="ARBA" id="ARBA00022989"/>
    </source>
</evidence>